<reference evidence="1 2" key="1">
    <citation type="journal article" date="2015" name="Nature">
        <title>rRNA introns, odd ribosomes, and small enigmatic genomes across a large radiation of phyla.</title>
        <authorList>
            <person name="Brown C.T."/>
            <person name="Hug L.A."/>
            <person name="Thomas B.C."/>
            <person name="Sharon I."/>
            <person name="Castelle C.J."/>
            <person name="Singh A."/>
            <person name="Wilkins M.J."/>
            <person name="Williams K.H."/>
            <person name="Banfield J.F."/>
        </authorList>
    </citation>
    <scope>NUCLEOTIDE SEQUENCE [LARGE SCALE GENOMIC DNA]</scope>
</reference>
<dbReference type="InterPro" id="IPR041492">
    <property type="entry name" value="HAD_2"/>
</dbReference>
<dbReference type="Pfam" id="PF13419">
    <property type="entry name" value="HAD_2"/>
    <property type="match status" value="1"/>
</dbReference>
<keyword evidence="1" id="KW-0378">Hydrolase</keyword>
<comment type="caution">
    <text evidence="1">The sequence shown here is derived from an EMBL/GenBank/DDBJ whole genome shotgun (WGS) entry which is preliminary data.</text>
</comment>
<dbReference type="SUPFAM" id="SSF56784">
    <property type="entry name" value="HAD-like"/>
    <property type="match status" value="1"/>
</dbReference>
<protein>
    <submittedName>
        <fullName evidence="1">HAD-superfamily hydrolase, subfamily IA, variant 3</fullName>
    </submittedName>
</protein>
<dbReference type="InterPro" id="IPR036412">
    <property type="entry name" value="HAD-like_sf"/>
</dbReference>
<dbReference type="Gene3D" id="3.40.50.1000">
    <property type="entry name" value="HAD superfamily/HAD-like"/>
    <property type="match status" value="1"/>
</dbReference>
<accession>A0A0G0C2S3</accession>
<dbReference type="NCBIfam" id="TIGR01549">
    <property type="entry name" value="HAD-SF-IA-v1"/>
    <property type="match status" value="1"/>
</dbReference>
<dbReference type="NCBIfam" id="TIGR01509">
    <property type="entry name" value="HAD-SF-IA-v3"/>
    <property type="match status" value="1"/>
</dbReference>
<dbReference type="GO" id="GO:0016787">
    <property type="term" value="F:hydrolase activity"/>
    <property type="evidence" value="ECO:0007669"/>
    <property type="project" value="UniProtKB-KW"/>
</dbReference>
<dbReference type="STRING" id="1618566.UR35_C0001G0097"/>
<evidence type="ECO:0000313" key="1">
    <source>
        <dbReference type="EMBL" id="KKP45500.1"/>
    </source>
</evidence>
<evidence type="ECO:0000313" key="2">
    <source>
        <dbReference type="Proteomes" id="UP000034778"/>
    </source>
</evidence>
<dbReference type="AlphaFoldDB" id="A0A0G0C2S3"/>
<organism evidence="1 2">
    <name type="scientific">Candidatus Woesebacteria bacterium GW2011_GWB1_33_22</name>
    <dbReference type="NCBI Taxonomy" id="1618566"/>
    <lineage>
        <taxon>Bacteria</taxon>
        <taxon>Candidatus Woeseibacteriota</taxon>
    </lineage>
</organism>
<proteinExistence type="predicted"/>
<dbReference type="PANTHER" id="PTHR43611">
    <property type="entry name" value="ALPHA-D-GLUCOSE 1-PHOSPHATE PHOSPHATASE"/>
    <property type="match status" value="1"/>
</dbReference>
<sequence length="166" mass="19735">MTKIILQKIFEDHWPELKIGVKTMKQFWVEVSKISLKKINPVILSNKYYEAIWIDKKLLNIIKKLIKNYKIVMIANDSDDIYLSKIQKFKLERIFDKLYCSSQLGISKPNSRIFKYVLDDLKIKPREMLFIDNQDNNIESAKKLNINTILFSTIDKLMINLPEFFV</sequence>
<gene>
    <name evidence="1" type="ORF">UR35_C0001G0097</name>
</gene>
<dbReference type="PANTHER" id="PTHR43611:SF3">
    <property type="entry name" value="FLAVIN MONONUCLEOTIDE HYDROLASE 1, CHLOROPLATIC"/>
    <property type="match status" value="1"/>
</dbReference>
<dbReference type="EMBL" id="LBOW01000001">
    <property type="protein sequence ID" value="KKP45500.1"/>
    <property type="molecule type" value="Genomic_DNA"/>
</dbReference>
<dbReference type="InterPro" id="IPR023214">
    <property type="entry name" value="HAD_sf"/>
</dbReference>
<dbReference type="Proteomes" id="UP000034778">
    <property type="component" value="Unassembled WGS sequence"/>
</dbReference>
<name>A0A0G0C2S3_9BACT</name>
<dbReference type="InterPro" id="IPR006439">
    <property type="entry name" value="HAD-SF_hydro_IA"/>
</dbReference>